<dbReference type="Gene3D" id="3.40.50.2000">
    <property type="entry name" value="Glycogen Phosphorylase B"/>
    <property type="match status" value="1"/>
</dbReference>
<evidence type="ECO:0000313" key="3">
    <source>
        <dbReference type="Proteomes" id="UP000027590"/>
    </source>
</evidence>
<organism evidence="2 3">
    <name type="scientific">Parasaccharibacter apium</name>
    <dbReference type="NCBI Taxonomy" id="1510841"/>
    <lineage>
        <taxon>Bacteria</taxon>
        <taxon>Pseudomonadati</taxon>
        <taxon>Pseudomonadota</taxon>
        <taxon>Alphaproteobacteria</taxon>
        <taxon>Acetobacterales</taxon>
        <taxon>Acetobacteraceae</taxon>
        <taxon>Parasaccharibacter</taxon>
    </lineage>
</organism>
<accession>A0A7U7J0M3</accession>
<sequence>MAGRIIFLNCFPRDLVSGGIKTVYRHAFLLRQAGFQAQVLQSEGLPSWLGQEMLPLVCRDVKDLAEEDMVVFPEVLDGWYADMIRQPMAGKKIIFCQNPYYFFTYRPSVEKLRDWGVTQVLAPGMEAAHLIQRVLGLEAVPVTSPVVDGAVFRPRQKKLQILCAEWKWPHQGGIPAYVCLFRDMLSLKYPQFSNVPWIPLKKRGEAEVAALMGESAVCLALGRMEALGITALEAMAAGCLVVGYHGGGGREYATPQNGFWHSPEDMEGIVDSLAMALEGYVSGSSALLKMVEQGWCTARAYAPERVSAQIQQVYGCLCG</sequence>
<evidence type="ECO:0000313" key="2">
    <source>
        <dbReference type="EMBL" id="CDG33321.1"/>
    </source>
</evidence>
<dbReference type="InterPro" id="IPR001296">
    <property type="entry name" value="Glyco_trans_1"/>
</dbReference>
<comment type="caution">
    <text evidence="2">The sequence shown here is derived from an EMBL/GenBank/DDBJ whole genome shotgun (WGS) entry which is preliminary data.</text>
</comment>
<feature type="domain" description="Glycosyl transferase family 1" evidence="1">
    <location>
        <begin position="205"/>
        <end position="279"/>
    </location>
</feature>
<dbReference type="SUPFAM" id="SSF53756">
    <property type="entry name" value="UDP-Glycosyltransferase/glycogen phosphorylase"/>
    <property type="match status" value="1"/>
</dbReference>
<gene>
    <name evidence="2" type="ORF">SACS_0583</name>
</gene>
<dbReference type="RefSeq" id="WP_043558997.1">
    <property type="nucleotide sequence ID" value="NZ_CBLY010000004.1"/>
</dbReference>
<name>A0A7U7J0M3_9PROT</name>
<dbReference type="Pfam" id="PF00534">
    <property type="entry name" value="Glycos_transf_1"/>
    <property type="match status" value="1"/>
</dbReference>
<dbReference type="CDD" id="cd01635">
    <property type="entry name" value="Glycosyltransferase_GTB-type"/>
    <property type="match status" value="1"/>
</dbReference>
<dbReference type="AlphaFoldDB" id="A0A7U7J0M3"/>
<reference evidence="2 3" key="2">
    <citation type="journal article" date="2014" name="PLoS ONE">
        <title>Evolution of mitochondria reconstructed from the energy metabolism of living bacteria.</title>
        <authorList>
            <person name="Degli Esposti M."/>
            <person name="Chouaia B."/>
            <person name="Comandatore F."/>
            <person name="Crotti E."/>
            <person name="Sassera D."/>
            <person name="Lievens P.M."/>
            <person name="Daffonchio D."/>
            <person name="Bandi C."/>
        </authorList>
    </citation>
    <scope>NUCLEOTIDE SEQUENCE [LARGE SCALE GENOMIC DNA]</scope>
    <source>
        <strain evidence="3">AM169</strain>
    </source>
</reference>
<protein>
    <recommendedName>
        <fullName evidence="1">Glycosyl transferase family 1 domain-containing protein</fullName>
    </recommendedName>
</protein>
<proteinExistence type="predicted"/>
<reference evidence="2 3" key="1">
    <citation type="journal article" date="2014" name="Genome Biol. Evol.">
        <title>Acetic acid bacteria genomes reveal functional traits for adaptation to life in insect guts.</title>
        <authorList>
            <person name="Chouaia B."/>
            <person name="Gaiarsa S."/>
            <person name="Crotti E."/>
            <person name="Comandatore F."/>
            <person name="Degli Esposti M."/>
            <person name="Ricci I."/>
            <person name="Alma A."/>
            <person name="Favia G."/>
            <person name="Bandi C."/>
            <person name="Daffonchio D."/>
        </authorList>
    </citation>
    <scope>NUCLEOTIDE SEQUENCE [LARGE SCALE GENOMIC DNA]</scope>
    <source>
        <strain evidence="3">AM169</strain>
    </source>
</reference>
<evidence type="ECO:0000259" key="1">
    <source>
        <dbReference type="Pfam" id="PF00534"/>
    </source>
</evidence>
<dbReference type="GO" id="GO:0016757">
    <property type="term" value="F:glycosyltransferase activity"/>
    <property type="evidence" value="ECO:0007669"/>
    <property type="project" value="InterPro"/>
</dbReference>
<dbReference type="EMBL" id="CBLY010000004">
    <property type="protein sequence ID" value="CDG33321.1"/>
    <property type="molecule type" value="Genomic_DNA"/>
</dbReference>
<dbReference type="Proteomes" id="UP000027590">
    <property type="component" value="Unassembled WGS sequence"/>
</dbReference>